<evidence type="ECO:0000256" key="10">
    <source>
        <dbReference type="ARBA" id="ARBA00023237"/>
    </source>
</evidence>
<evidence type="ECO:0000256" key="4">
    <source>
        <dbReference type="ARBA" id="ARBA00022496"/>
    </source>
</evidence>
<organism evidence="16 17">
    <name type="scientific">Sphingomonas carotinifaciens</name>
    <dbReference type="NCBI Taxonomy" id="1166323"/>
    <lineage>
        <taxon>Bacteria</taxon>
        <taxon>Pseudomonadati</taxon>
        <taxon>Pseudomonadota</taxon>
        <taxon>Alphaproteobacteria</taxon>
        <taxon>Sphingomonadales</taxon>
        <taxon>Sphingomonadaceae</taxon>
        <taxon>Sphingomonas</taxon>
    </lineage>
</organism>
<dbReference type="Proteomes" id="UP000436801">
    <property type="component" value="Unassembled WGS sequence"/>
</dbReference>
<keyword evidence="2 11" id="KW-0813">Transport</keyword>
<comment type="subcellular location">
    <subcellularLocation>
        <location evidence="1 11">Cell outer membrane</location>
        <topology evidence="1 11">Multi-pass membrane protein</topology>
    </subcellularLocation>
</comment>
<comment type="similarity">
    <text evidence="11 12">Belongs to the TonB-dependent receptor family.</text>
</comment>
<keyword evidence="10 11" id="KW-0998">Cell outer membrane</keyword>
<dbReference type="InterPro" id="IPR039426">
    <property type="entry name" value="TonB-dep_rcpt-like"/>
</dbReference>
<proteinExistence type="inferred from homology"/>
<keyword evidence="4" id="KW-0410">Iron transport</keyword>
<evidence type="ECO:0000313" key="15">
    <source>
        <dbReference type="EMBL" id="MWC45660.1"/>
    </source>
</evidence>
<protein>
    <submittedName>
        <fullName evidence="16">Outer membrane receptor proteins, mostly Fe transport</fullName>
    </submittedName>
    <submittedName>
        <fullName evidence="15">TonB-dependent receptor plug domain-containing protein</fullName>
    </submittedName>
</protein>
<dbReference type="Proteomes" id="UP000323502">
    <property type="component" value="Unassembled WGS sequence"/>
</dbReference>
<dbReference type="GO" id="GO:0009279">
    <property type="term" value="C:cell outer membrane"/>
    <property type="evidence" value="ECO:0007669"/>
    <property type="project" value="UniProtKB-SubCell"/>
</dbReference>
<evidence type="ECO:0000256" key="11">
    <source>
        <dbReference type="PROSITE-ProRule" id="PRU01360"/>
    </source>
</evidence>
<dbReference type="PANTHER" id="PTHR32552">
    <property type="entry name" value="FERRICHROME IRON RECEPTOR-RELATED"/>
    <property type="match status" value="1"/>
</dbReference>
<evidence type="ECO:0000313" key="17">
    <source>
        <dbReference type="Proteomes" id="UP000323502"/>
    </source>
</evidence>
<dbReference type="Pfam" id="PF00593">
    <property type="entry name" value="TonB_dep_Rec_b-barrel"/>
    <property type="match status" value="1"/>
</dbReference>
<dbReference type="InterPro" id="IPR012910">
    <property type="entry name" value="Plug_dom"/>
</dbReference>
<keyword evidence="8 12" id="KW-0798">TonB box</keyword>
<evidence type="ECO:0000256" key="5">
    <source>
        <dbReference type="ARBA" id="ARBA00022692"/>
    </source>
</evidence>
<evidence type="ECO:0000256" key="9">
    <source>
        <dbReference type="ARBA" id="ARBA00023136"/>
    </source>
</evidence>
<dbReference type="InterPro" id="IPR036942">
    <property type="entry name" value="Beta-barrel_TonB_sf"/>
</dbReference>
<dbReference type="AlphaFoldDB" id="A0A1G7PZM3"/>
<evidence type="ECO:0000313" key="18">
    <source>
        <dbReference type="Proteomes" id="UP000436801"/>
    </source>
</evidence>
<dbReference type="Gene3D" id="2.40.170.20">
    <property type="entry name" value="TonB-dependent receptor, beta-barrel domain"/>
    <property type="match status" value="1"/>
</dbReference>
<evidence type="ECO:0000256" key="1">
    <source>
        <dbReference type="ARBA" id="ARBA00004571"/>
    </source>
</evidence>
<gene>
    <name evidence="15" type="ORF">GQR91_18760</name>
    <name evidence="16" type="ORF">SAMN05216557_107149</name>
</gene>
<reference evidence="15 18" key="2">
    <citation type="submission" date="2019-12" db="EMBL/GenBank/DDBJ databases">
        <authorList>
            <person name="Zheng J."/>
        </authorList>
    </citation>
    <scope>NUCLEOTIDE SEQUENCE [LARGE SCALE GENOMIC DNA]</scope>
    <source>
        <strain evidence="15 18">DSM 27347</strain>
    </source>
</reference>
<keyword evidence="17" id="KW-1185">Reference proteome</keyword>
<dbReference type="CDD" id="cd01347">
    <property type="entry name" value="ligand_gated_channel"/>
    <property type="match status" value="1"/>
</dbReference>
<keyword evidence="3 11" id="KW-1134">Transmembrane beta strand</keyword>
<dbReference type="GO" id="GO:0006826">
    <property type="term" value="P:iron ion transport"/>
    <property type="evidence" value="ECO:0007669"/>
    <property type="project" value="UniProtKB-KW"/>
</dbReference>
<reference evidence="16 17" key="1">
    <citation type="submission" date="2016-10" db="EMBL/GenBank/DDBJ databases">
        <authorList>
            <person name="Varghese N."/>
            <person name="Submissions S."/>
        </authorList>
    </citation>
    <scope>NUCLEOTIDE SEQUENCE [LARGE SCALE GENOMIC DNA]</scope>
    <source>
        <strain evidence="16 17">S7-754</strain>
    </source>
</reference>
<dbReference type="SUPFAM" id="SSF56935">
    <property type="entry name" value="Porins"/>
    <property type="match status" value="1"/>
</dbReference>
<accession>A0A1G7PZM3</accession>
<feature type="domain" description="TonB-dependent receptor-like beta-barrel" evidence="13">
    <location>
        <begin position="280"/>
        <end position="704"/>
    </location>
</feature>
<dbReference type="EMBL" id="FNBI01000007">
    <property type="protein sequence ID" value="SDF91752.1"/>
    <property type="molecule type" value="Genomic_DNA"/>
</dbReference>
<name>A0A1G7PZM3_9SPHN</name>
<keyword evidence="16" id="KW-0675">Receptor</keyword>
<evidence type="ECO:0000256" key="3">
    <source>
        <dbReference type="ARBA" id="ARBA00022452"/>
    </source>
</evidence>
<dbReference type="RefSeq" id="WP_149683137.1">
    <property type="nucleotide sequence ID" value="NZ_JACIEY010000009.1"/>
</dbReference>
<keyword evidence="7" id="KW-0406">Ion transport</keyword>
<dbReference type="Pfam" id="PF07715">
    <property type="entry name" value="Plug"/>
    <property type="match status" value="1"/>
</dbReference>
<evidence type="ECO:0000313" key="16">
    <source>
        <dbReference type="EMBL" id="SDF91752.1"/>
    </source>
</evidence>
<keyword evidence="6" id="KW-0408">Iron</keyword>
<evidence type="ECO:0000256" key="12">
    <source>
        <dbReference type="RuleBase" id="RU003357"/>
    </source>
</evidence>
<keyword evidence="9 11" id="KW-0472">Membrane</keyword>
<dbReference type="PROSITE" id="PS52016">
    <property type="entry name" value="TONB_DEPENDENT_REC_3"/>
    <property type="match status" value="1"/>
</dbReference>
<dbReference type="EMBL" id="WSUT01000007">
    <property type="protein sequence ID" value="MWC45660.1"/>
    <property type="molecule type" value="Genomic_DNA"/>
</dbReference>
<evidence type="ECO:0000256" key="6">
    <source>
        <dbReference type="ARBA" id="ARBA00023004"/>
    </source>
</evidence>
<evidence type="ECO:0000256" key="8">
    <source>
        <dbReference type="ARBA" id="ARBA00023077"/>
    </source>
</evidence>
<evidence type="ECO:0000259" key="13">
    <source>
        <dbReference type="Pfam" id="PF00593"/>
    </source>
</evidence>
<sequence>MMRTLYILALSTALSTAIVQESKAQSTSDLPATDQQTGVDGTEGVADIIVTAQKRNERLIDVPLSVTQIDSDVLVSQNLTTIREFFTRIPGLQYTGGAGQTTLAIRGVSADVGGNPTVGITIDDVPFPVGGQIAPDLDPAILKNVAVLRGPQGTLYGASSLGGLLKFETVTPDPNKFSGRIEAGSEVVLDGGSGYSTRGALNIPVIEDRVGISLSGFYRRAPGYLDYTALQSGPQNAANTNRSYGGRAALFIKPVDGLSINLSFLDQELRGQGGTTIGLNGDFRPLVGSATNNFSRTLPIYSTRVRLYTGRIDADLGFGTLSSITGYTQSRYSLNNDLTFIFAPVLGVIQRVFGLPIAGDRADLTQFSNTNRFSQEVRLASNPGQKLEWLVGAFYNYDKALSNQTLLAINPTTNAVDATVFDTPSPYRFREIAGFADATYNFTDKLSLQGGLRYADNRQRSIQTATGPLALLQGAEDSDVRSSDSSWTWLLSPQYKINANLNLYGRVATGYRPGGPNSGLTPNNLTYEPDRTTNYEIGLKGSVLDRKLVFSASGFWIDWRNIQLLSIDADTQVAFTDNGGRARSRGAEVEVSYNAWKGGVLAANGAYIDAALRDALVGQTIGLAGDRLPLSSRWSGNLSFDQSFVLTPELNANLGTTLSYVGPHFAEFPAEGDPRGYSRGYATLDLRAGIESHGISFSLYARNITDSKGIISVSTSGNPYTGSIVQPRSVGGLISFNF</sequence>
<dbReference type="InterPro" id="IPR000531">
    <property type="entry name" value="Beta-barrel_TonB"/>
</dbReference>
<keyword evidence="5 11" id="KW-0812">Transmembrane</keyword>
<feature type="domain" description="TonB-dependent receptor plug" evidence="14">
    <location>
        <begin position="59"/>
        <end position="163"/>
    </location>
</feature>
<evidence type="ECO:0000256" key="7">
    <source>
        <dbReference type="ARBA" id="ARBA00023065"/>
    </source>
</evidence>
<evidence type="ECO:0000259" key="14">
    <source>
        <dbReference type="Pfam" id="PF07715"/>
    </source>
</evidence>
<evidence type="ECO:0000256" key="2">
    <source>
        <dbReference type="ARBA" id="ARBA00022448"/>
    </source>
</evidence>
<dbReference type="PANTHER" id="PTHR32552:SF81">
    <property type="entry name" value="TONB-DEPENDENT OUTER MEMBRANE RECEPTOR"/>
    <property type="match status" value="1"/>
</dbReference>